<name>A0A6N8J280_9BACT</name>
<dbReference type="EMBL" id="WRXO01000001">
    <property type="protein sequence ID" value="MVT39064.1"/>
    <property type="molecule type" value="Genomic_DNA"/>
</dbReference>
<accession>A0A6N8J280</accession>
<dbReference type="RefSeq" id="WP_157297769.1">
    <property type="nucleotide sequence ID" value="NZ_BAAAZB010000005.1"/>
</dbReference>
<proteinExistence type="predicted"/>
<sequence length="250" mass="28033">MPVSFFDNSPEVYALAEGLTFSLENERHPLCLLAAEQLQLHLQHQQEWNHNFGLSSEAEGTVIGKMFGVLVVRTEQQGLGYLAAFSGKLANGNYHAKFVPPIFDGMAEGGFLNEGMTKLTQINGEINTLELVENETYKEEIRLLKILRKTHSLSLQNKIFDQYHFLNKDGESKSLVELFESAGYKSPPAGAGECAAPKLLQYAFHNRMEPLALAEFWWGLSPKSAAWKHGQFYSPCKEKCAPILAHMLTR</sequence>
<dbReference type="Proteomes" id="UP000468388">
    <property type="component" value="Unassembled WGS sequence"/>
</dbReference>
<comment type="caution">
    <text evidence="1">The sequence shown here is derived from an EMBL/GenBank/DDBJ whole genome shotgun (WGS) entry which is preliminary data.</text>
</comment>
<organism evidence="1 2">
    <name type="scientific">Chitinophaga oryziterrae</name>
    <dbReference type="NCBI Taxonomy" id="1031224"/>
    <lineage>
        <taxon>Bacteria</taxon>
        <taxon>Pseudomonadati</taxon>
        <taxon>Bacteroidota</taxon>
        <taxon>Chitinophagia</taxon>
        <taxon>Chitinophagales</taxon>
        <taxon>Chitinophagaceae</taxon>
        <taxon>Chitinophaga</taxon>
    </lineage>
</organism>
<evidence type="ECO:0000313" key="2">
    <source>
        <dbReference type="Proteomes" id="UP000468388"/>
    </source>
</evidence>
<evidence type="ECO:0000313" key="1">
    <source>
        <dbReference type="EMBL" id="MVT39064.1"/>
    </source>
</evidence>
<gene>
    <name evidence="1" type="ORF">GO495_00590</name>
</gene>
<dbReference type="AlphaFoldDB" id="A0A6N8J280"/>
<reference evidence="1 2" key="1">
    <citation type="submission" date="2019-12" db="EMBL/GenBank/DDBJ databases">
        <title>The draft genomic sequence of strain Chitinophaga oryziterrae JCM 16595.</title>
        <authorList>
            <person name="Zhang X."/>
        </authorList>
    </citation>
    <scope>NUCLEOTIDE SEQUENCE [LARGE SCALE GENOMIC DNA]</scope>
    <source>
        <strain evidence="1 2">JCM 16595</strain>
    </source>
</reference>
<keyword evidence="2" id="KW-1185">Reference proteome</keyword>
<protein>
    <submittedName>
        <fullName evidence="1">Pseudouridylate synthase</fullName>
    </submittedName>
</protein>
<dbReference type="OrthoDB" id="9807829at2"/>